<dbReference type="Pfam" id="PF00440">
    <property type="entry name" value="TetR_N"/>
    <property type="match status" value="1"/>
</dbReference>
<feature type="compositionally biased region" description="Low complexity" evidence="3">
    <location>
        <begin position="24"/>
        <end position="35"/>
    </location>
</feature>
<proteinExistence type="predicted"/>
<dbReference type="GO" id="GO:0003677">
    <property type="term" value="F:DNA binding"/>
    <property type="evidence" value="ECO:0007669"/>
    <property type="project" value="UniProtKB-UniRule"/>
</dbReference>
<evidence type="ECO:0000256" key="2">
    <source>
        <dbReference type="PROSITE-ProRule" id="PRU00335"/>
    </source>
</evidence>
<dbReference type="Gene3D" id="1.10.357.10">
    <property type="entry name" value="Tetracycline Repressor, domain 2"/>
    <property type="match status" value="1"/>
</dbReference>
<gene>
    <name evidence="5" type="ORF">DI569_00050</name>
</gene>
<reference evidence="5 6" key="1">
    <citation type="submission" date="2017-08" db="EMBL/GenBank/DDBJ databases">
        <title>Infants hospitalized years apart are colonized by the same room-sourced microbial strains.</title>
        <authorList>
            <person name="Brooks B."/>
            <person name="Olm M.R."/>
            <person name="Firek B.A."/>
            <person name="Baker R."/>
            <person name="Thomas B.C."/>
            <person name="Morowitz M.J."/>
            <person name="Banfield J.F."/>
        </authorList>
    </citation>
    <scope>NUCLEOTIDE SEQUENCE [LARGE SCALE GENOMIC DNA]</scope>
    <source>
        <strain evidence="5">S2_005_003_R2_47</strain>
    </source>
</reference>
<sequence length="274" mass="30196">MKDESGQTVETRWSIRHRVTIMPQAQASSKKTAAADGKPADGKEVNFRTRQAQVKRERMLGKLLNATMSVCGDTSRRGTAVIDDVVREAGVSRGAFYWYFDSLDEAIEMLGRRLADEITSETTLLFSGQKRPTIIRAACGGQVMLFRASMDPAWAGYLSKIHVLLDDSTFVKAVQRNLEIGKKEGVFHYDSLTLVTDYQIGAIMNAIRRCASPSPPPMPELIEINRLILCGLGVPDDQARAAAEEAKILVEEIGPTNLSWWQPAAPAARTNKAD</sequence>
<dbReference type="InterPro" id="IPR001647">
    <property type="entry name" value="HTH_TetR"/>
</dbReference>
<dbReference type="InterPro" id="IPR009057">
    <property type="entry name" value="Homeodomain-like_sf"/>
</dbReference>
<name>A0A2W5L8F2_SPHMC</name>
<protein>
    <recommendedName>
        <fullName evidence="4">HTH tetR-type domain-containing protein</fullName>
    </recommendedName>
</protein>
<dbReference type="SUPFAM" id="SSF46689">
    <property type="entry name" value="Homeodomain-like"/>
    <property type="match status" value="1"/>
</dbReference>
<dbReference type="EMBL" id="QFPJ01000001">
    <property type="protein sequence ID" value="PZQ24614.1"/>
    <property type="molecule type" value="Genomic_DNA"/>
</dbReference>
<dbReference type="AlphaFoldDB" id="A0A2W5L8F2"/>
<evidence type="ECO:0000313" key="6">
    <source>
        <dbReference type="Proteomes" id="UP000248597"/>
    </source>
</evidence>
<dbReference type="Proteomes" id="UP000248597">
    <property type="component" value="Unassembled WGS sequence"/>
</dbReference>
<evidence type="ECO:0000256" key="3">
    <source>
        <dbReference type="SAM" id="MobiDB-lite"/>
    </source>
</evidence>
<feature type="domain" description="HTH tetR-type" evidence="4">
    <location>
        <begin position="57"/>
        <end position="118"/>
    </location>
</feature>
<dbReference type="PROSITE" id="PS50977">
    <property type="entry name" value="HTH_TETR_2"/>
    <property type="match status" value="1"/>
</dbReference>
<accession>A0A2W5L8F2</accession>
<comment type="caution">
    <text evidence="5">The sequence shown here is derived from an EMBL/GenBank/DDBJ whole genome shotgun (WGS) entry which is preliminary data.</text>
</comment>
<keyword evidence="1 2" id="KW-0238">DNA-binding</keyword>
<evidence type="ECO:0000256" key="1">
    <source>
        <dbReference type="ARBA" id="ARBA00023125"/>
    </source>
</evidence>
<feature type="DNA-binding region" description="H-T-H motif" evidence="2">
    <location>
        <begin position="81"/>
        <end position="100"/>
    </location>
</feature>
<feature type="region of interest" description="Disordered" evidence="3">
    <location>
        <begin position="24"/>
        <end position="43"/>
    </location>
</feature>
<organism evidence="5 6">
    <name type="scientific">Sphingopyxis macrogoltabida</name>
    <name type="common">Sphingomonas macrogoltabidus</name>
    <dbReference type="NCBI Taxonomy" id="33050"/>
    <lineage>
        <taxon>Bacteria</taxon>
        <taxon>Pseudomonadati</taxon>
        <taxon>Pseudomonadota</taxon>
        <taxon>Alphaproteobacteria</taxon>
        <taxon>Sphingomonadales</taxon>
        <taxon>Sphingomonadaceae</taxon>
        <taxon>Sphingopyxis</taxon>
    </lineage>
</organism>
<evidence type="ECO:0000259" key="4">
    <source>
        <dbReference type="PROSITE" id="PS50977"/>
    </source>
</evidence>
<evidence type="ECO:0000313" key="5">
    <source>
        <dbReference type="EMBL" id="PZQ24614.1"/>
    </source>
</evidence>